<dbReference type="EMBL" id="LSQZ01000062">
    <property type="protein sequence ID" value="KXI11889.1"/>
    <property type="molecule type" value="Genomic_DNA"/>
</dbReference>
<dbReference type="GO" id="GO:0005886">
    <property type="term" value="C:plasma membrane"/>
    <property type="evidence" value="ECO:0007669"/>
    <property type="project" value="TreeGrafter"/>
</dbReference>
<dbReference type="RefSeq" id="WP_021935144.1">
    <property type="nucleotide sequence ID" value="NZ_CAXUJS010000022.1"/>
</dbReference>
<dbReference type="InterPro" id="IPR003439">
    <property type="entry name" value="ABC_transporter-like_ATP-bd"/>
</dbReference>
<dbReference type="Gene3D" id="3.40.50.300">
    <property type="entry name" value="P-loop containing nucleotide triphosphate hydrolases"/>
    <property type="match status" value="1"/>
</dbReference>
<dbReference type="GO" id="GO:0098796">
    <property type="term" value="C:membrane protein complex"/>
    <property type="evidence" value="ECO:0007669"/>
    <property type="project" value="UniProtKB-ARBA"/>
</dbReference>
<dbReference type="InterPro" id="IPR003593">
    <property type="entry name" value="AAA+_ATPase"/>
</dbReference>
<dbReference type="GO" id="GO:0005524">
    <property type="term" value="F:ATP binding"/>
    <property type="evidence" value="ECO:0007669"/>
    <property type="project" value="UniProtKB-KW"/>
</dbReference>
<dbReference type="FunFam" id="3.40.50.300:FF:000032">
    <property type="entry name" value="Export ABC transporter ATP-binding protein"/>
    <property type="match status" value="1"/>
</dbReference>
<proteinExistence type="predicted"/>
<dbReference type="CDD" id="cd03255">
    <property type="entry name" value="ABC_MJ0796_LolCDE_FtsE"/>
    <property type="match status" value="1"/>
</dbReference>
<reference evidence="5 6" key="1">
    <citation type="submission" date="2016-02" db="EMBL/GenBank/DDBJ databases">
        <authorList>
            <person name="Wen L."/>
            <person name="He K."/>
            <person name="Yang H."/>
        </authorList>
    </citation>
    <scope>NUCLEOTIDE SEQUENCE [LARGE SCALE GENOMIC DNA]</scope>
    <source>
        <strain evidence="5 6">MJR8628A</strain>
    </source>
</reference>
<dbReference type="Proteomes" id="UP000070326">
    <property type="component" value="Unassembled WGS sequence"/>
</dbReference>
<dbReference type="STRING" id="1261.HMPREF3195_01213"/>
<feature type="domain" description="ABC transporter" evidence="4">
    <location>
        <begin position="4"/>
        <end position="221"/>
    </location>
</feature>
<evidence type="ECO:0000313" key="5">
    <source>
        <dbReference type="EMBL" id="KXI11889.1"/>
    </source>
</evidence>
<protein>
    <submittedName>
        <fullName evidence="5">ABC transporter, ATP-binding protein</fullName>
    </submittedName>
</protein>
<dbReference type="PROSITE" id="PS50893">
    <property type="entry name" value="ABC_TRANSPORTER_2"/>
    <property type="match status" value="1"/>
</dbReference>
<evidence type="ECO:0000313" key="6">
    <source>
        <dbReference type="Proteomes" id="UP000070326"/>
    </source>
</evidence>
<dbReference type="PATRIC" id="fig|1261.3.peg.1014"/>
<keyword evidence="2" id="KW-0547">Nucleotide-binding</keyword>
<sequence>MSYIEIKNLGKVYGTGDNRHMALDGVDLNIDKGEFVAIMGPSGSGKTTFLNMVGGLDKPTSGRIFINGIDICSKSKSSLARYRRRDVGIVFQNYNLVRILSARENIEFPIRLDHKKPDLDYIDSIINKLGIGDKGNKFPDQLSGGEQQRVAIARAMVTKPMLLLADEPTGNLDSDTGMEILRLIRKIVDEEGQTVIMITHDEEVAKIADRVVYIRDGVVEV</sequence>
<evidence type="ECO:0000259" key="4">
    <source>
        <dbReference type="PROSITE" id="PS50893"/>
    </source>
</evidence>
<keyword evidence="3 5" id="KW-0067">ATP-binding</keyword>
<gene>
    <name evidence="5" type="ORF">HMPREF3195_01213</name>
</gene>
<dbReference type="GO" id="GO:0022857">
    <property type="term" value="F:transmembrane transporter activity"/>
    <property type="evidence" value="ECO:0007669"/>
    <property type="project" value="UniProtKB-ARBA"/>
</dbReference>
<dbReference type="InterPro" id="IPR017911">
    <property type="entry name" value="MacB-like_ATP-bd"/>
</dbReference>
<evidence type="ECO:0000256" key="3">
    <source>
        <dbReference type="ARBA" id="ARBA00022840"/>
    </source>
</evidence>
<dbReference type="PROSITE" id="PS00211">
    <property type="entry name" value="ABC_TRANSPORTER_1"/>
    <property type="match status" value="1"/>
</dbReference>
<evidence type="ECO:0000256" key="1">
    <source>
        <dbReference type="ARBA" id="ARBA00022448"/>
    </source>
</evidence>
<dbReference type="InterPro" id="IPR017871">
    <property type="entry name" value="ABC_transporter-like_CS"/>
</dbReference>
<comment type="caution">
    <text evidence="5">The sequence shown here is derived from an EMBL/GenBank/DDBJ whole genome shotgun (WGS) entry which is preliminary data.</text>
</comment>
<dbReference type="GO" id="GO:0016887">
    <property type="term" value="F:ATP hydrolysis activity"/>
    <property type="evidence" value="ECO:0007669"/>
    <property type="project" value="InterPro"/>
</dbReference>
<dbReference type="InterPro" id="IPR015854">
    <property type="entry name" value="ABC_transpr_LolD-like"/>
</dbReference>
<name>A0A135YR46_9FIRM</name>
<evidence type="ECO:0000256" key="2">
    <source>
        <dbReference type="ARBA" id="ARBA00022741"/>
    </source>
</evidence>
<keyword evidence="1" id="KW-0813">Transport</keyword>
<dbReference type="AlphaFoldDB" id="A0A135YR46"/>
<dbReference type="SUPFAM" id="SSF52540">
    <property type="entry name" value="P-loop containing nucleoside triphosphate hydrolases"/>
    <property type="match status" value="1"/>
</dbReference>
<dbReference type="SMART" id="SM00382">
    <property type="entry name" value="AAA"/>
    <property type="match status" value="1"/>
</dbReference>
<accession>A0A135YR46</accession>
<dbReference type="PANTHER" id="PTHR24220">
    <property type="entry name" value="IMPORT ATP-BINDING PROTEIN"/>
    <property type="match status" value="1"/>
</dbReference>
<dbReference type="eggNOG" id="COG1136">
    <property type="taxonomic scope" value="Bacteria"/>
</dbReference>
<organism evidence="5 6">
    <name type="scientific">Peptostreptococcus anaerobius</name>
    <dbReference type="NCBI Taxonomy" id="1261"/>
    <lineage>
        <taxon>Bacteria</taxon>
        <taxon>Bacillati</taxon>
        <taxon>Bacillota</taxon>
        <taxon>Clostridia</taxon>
        <taxon>Peptostreptococcales</taxon>
        <taxon>Peptostreptococcaceae</taxon>
        <taxon>Peptostreptococcus</taxon>
    </lineage>
</organism>
<dbReference type="InterPro" id="IPR027417">
    <property type="entry name" value="P-loop_NTPase"/>
</dbReference>
<dbReference type="Pfam" id="PF00005">
    <property type="entry name" value="ABC_tran"/>
    <property type="match status" value="1"/>
</dbReference>